<feature type="transmembrane region" description="Helical" evidence="6">
    <location>
        <begin position="85"/>
        <end position="107"/>
    </location>
</feature>
<dbReference type="Pfam" id="PF03741">
    <property type="entry name" value="TerC"/>
    <property type="match status" value="1"/>
</dbReference>
<feature type="transmembrane region" description="Helical" evidence="6">
    <location>
        <begin position="43"/>
        <end position="65"/>
    </location>
</feature>
<feature type="transmembrane region" description="Helical" evidence="6">
    <location>
        <begin position="207"/>
        <end position="231"/>
    </location>
</feature>
<organism evidence="7 8">
    <name type="scientific">Pseudomonas chlororaphis</name>
    <dbReference type="NCBI Taxonomy" id="587753"/>
    <lineage>
        <taxon>Bacteria</taxon>
        <taxon>Pseudomonadati</taxon>
        <taxon>Pseudomonadota</taxon>
        <taxon>Gammaproteobacteria</taxon>
        <taxon>Pseudomonadales</taxon>
        <taxon>Pseudomonadaceae</taxon>
        <taxon>Pseudomonas</taxon>
    </lineage>
</organism>
<feature type="transmembrane region" description="Helical" evidence="6">
    <location>
        <begin position="294"/>
        <end position="313"/>
    </location>
</feature>
<dbReference type="NCBIfam" id="TIGR03718">
    <property type="entry name" value="R_switched_Alx"/>
    <property type="match status" value="1"/>
</dbReference>
<dbReference type="GO" id="GO:0016020">
    <property type="term" value="C:membrane"/>
    <property type="evidence" value="ECO:0007669"/>
    <property type="project" value="UniProtKB-SubCell"/>
</dbReference>
<keyword evidence="3 6" id="KW-0812">Transmembrane</keyword>
<feature type="transmembrane region" description="Helical" evidence="6">
    <location>
        <begin position="269"/>
        <end position="288"/>
    </location>
</feature>
<evidence type="ECO:0000256" key="4">
    <source>
        <dbReference type="ARBA" id="ARBA00022989"/>
    </source>
</evidence>
<name>A0A0D5XZ86_9PSED</name>
<proteinExistence type="inferred from homology"/>
<keyword evidence="4 6" id="KW-1133">Transmembrane helix</keyword>
<dbReference type="PANTHER" id="PTHR30238:SF0">
    <property type="entry name" value="THYLAKOID MEMBRANE PROTEIN TERC, CHLOROPLASTIC"/>
    <property type="match status" value="1"/>
</dbReference>
<evidence type="ECO:0000256" key="6">
    <source>
        <dbReference type="SAM" id="Phobius"/>
    </source>
</evidence>
<feature type="transmembrane region" description="Helical" evidence="6">
    <location>
        <begin position="116"/>
        <end position="138"/>
    </location>
</feature>
<gene>
    <name evidence="7" type="ORF">PCL1606_25960</name>
</gene>
<dbReference type="OrthoDB" id="9783692at2"/>
<dbReference type="InterPro" id="IPR005496">
    <property type="entry name" value="Integral_membrane_TerC"/>
</dbReference>
<dbReference type="PATRIC" id="fig|587753.10.peg.2591"/>
<comment type="subcellular location">
    <subcellularLocation>
        <location evidence="1">Membrane</location>
        <topology evidence="1">Multi-pass membrane protein</topology>
    </subcellularLocation>
</comment>
<comment type="similarity">
    <text evidence="2">Belongs to the TerC family.</text>
</comment>
<dbReference type="AlphaFoldDB" id="A0A0D5XZ86"/>
<accession>A0A0D5XZ86</accession>
<reference evidence="7 8" key="1">
    <citation type="journal article" date="2015" name="Mol. Plant Microbe Interact.">
        <title>Comparative Genomic Analysis of Pseudomonas chlororaphis PCL1606 Reveals New Insight into Antifungal Compounds Involved in Biocontrol.</title>
        <authorList>
            <person name="Calderon C.E."/>
            <person name="Ramos C."/>
            <person name="de Vicente A."/>
            <person name="Cazorla F.M."/>
        </authorList>
    </citation>
    <scope>NUCLEOTIDE SEQUENCE [LARGE SCALE GENOMIC DNA]</scope>
    <source>
        <strain evidence="7 8">PCL1606</strain>
    </source>
</reference>
<keyword evidence="5 6" id="KW-0472">Membrane</keyword>
<dbReference type="EMBL" id="CP011110">
    <property type="protein sequence ID" value="AKA24047.1"/>
    <property type="molecule type" value="Genomic_DNA"/>
</dbReference>
<dbReference type="InterPro" id="IPR022369">
    <property type="entry name" value="Integral_membrane_TerC_rswitch"/>
</dbReference>
<protein>
    <submittedName>
        <fullName evidence="7">Membrane protein</fullName>
    </submittedName>
</protein>
<feature type="transmembrane region" description="Helical" evidence="6">
    <location>
        <begin position="12"/>
        <end position="31"/>
    </location>
</feature>
<feature type="transmembrane region" description="Helical" evidence="6">
    <location>
        <begin position="144"/>
        <end position="164"/>
    </location>
</feature>
<evidence type="ECO:0000313" key="7">
    <source>
        <dbReference type="EMBL" id="AKA24047.1"/>
    </source>
</evidence>
<feature type="transmembrane region" description="Helical" evidence="6">
    <location>
        <begin position="237"/>
        <end position="257"/>
    </location>
</feature>
<evidence type="ECO:0000256" key="3">
    <source>
        <dbReference type="ARBA" id="ARBA00022692"/>
    </source>
</evidence>
<dbReference type="RefSeq" id="WP_045882614.1">
    <property type="nucleotide sequence ID" value="NZ_CP011110.1"/>
</dbReference>
<sequence>MQPVNIGEPWMWSAFIVFVLAMLAVDLFVFGGRKAHRVSVREALCWVIAWCALALAFAGLLWWYLQGEFGPAIAQRKTLEFLTGYLIEQSLSIDNMFIFVMIFGYFAVPPELQRRVLLYGVLGAIVMRGVMIFAGVWLVSQFAWLLYAFGVFLIVTGIKMLLFAQQQPDLANNPLLRWVRGHLRITEGFHGERFFVRQAGRRWATPMFLVLVLIEASDLMFAVDSIPAIFAITTDPFIVFTSNIFAIMGLRALYFLLADMADRFHLLKYGLAIVLVFIGSKMTLMPWFHMPVEWSLAIVGGIILASVLLSLASSRPGAPDEQRTRPP</sequence>
<dbReference type="KEGG" id="pcz:PCL1606_25960"/>
<evidence type="ECO:0000313" key="8">
    <source>
        <dbReference type="Proteomes" id="UP000032748"/>
    </source>
</evidence>
<dbReference type="PANTHER" id="PTHR30238">
    <property type="entry name" value="MEMBRANE BOUND PREDICTED REDOX MODULATOR"/>
    <property type="match status" value="1"/>
</dbReference>
<dbReference type="Proteomes" id="UP000032748">
    <property type="component" value="Chromosome"/>
</dbReference>
<evidence type="ECO:0000256" key="2">
    <source>
        <dbReference type="ARBA" id="ARBA00007511"/>
    </source>
</evidence>
<evidence type="ECO:0000256" key="1">
    <source>
        <dbReference type="ARBA" id="ARBA00004141"/>
    </source>
</evidence>
<evidence type="ECO:0000256" key="5">
    <source>
        <dbReference type="ARBA" id="ARBA00023136"/>
    </source>
</evidence>